<dbReference type="Pfam" id="PF08450">
    <property type="entry name" value="SGL"/>
    <property type="match status" value="1"/>
</dbReference>
<dbReference type="PANTHER" id="PTHR47064">
    <property type="entry name" value="PUTATIVE (AFU_ORTHOLOGUE AFUA_1G08990)-RELATED"/>
    <property type="match status" value="1"/>
</dbReference>
<dbReference type="InterPro" id="IPR011042">
    <property type="entry name" value="6-blade_b-propeller_TolB-like"/>
</dbReference>
<proteinExistence type="predicted"/>
<evidence type="ECO:0000259" key="1">
    <source>
        <dbReference type="Pfam" id="PF08450"/>
    </source>
</evidence>
<name>A0A5N5DS21_9PEZI</name>
<organism evidence="2 3">
    <name type="scientific">Lasiodiplodia theobromae</name>
    <dbReference type="NCBI Taxonomy" id="45133"/>
    <lineage>
        <taxon>Eukaryota</taxon>
        <taxon>Fungi</taxon>
        <taxon>Dikarya</taxon>
        <taxon>Ascomycota</taxon>
        <taxon>Pezizomycotina</taxon>
        <taxon>Dothideomycetes</taxon>
        <taxon>Dothideomycetes incertae sedis</taxon>
        <taxon>Botryosphaeriales</taxon>
        <taxon>Botryosphaeriaceae</taxon>
        <taxon>Lasiodiplodia</taxon>
    </lineage>
</organism>
<comment type="caution">
    <text evidence="2">The sequence shown here is derived from an EMBL/GenBank/DDBJ whole genome shotgun (WGS) entry which is preliminary data.</text>
</comment>
<dbReference type="SUPFAM" id="SSF63829">
    <property type="entry name" value="Calcium-dependent phosphotriesterase"/>
    <property type="match status" value="1"/>
</dbReference>
<feature type="domain" description="SMP-30/Gluconolactonase/LRE-like region" evidence="1">
    <location>
        <begin position="147"/>
        <end position="325"/>
    </location>
</feature>
<gene>
    <name evidence="2" type="primary">gnl_3</name>
    <name evidence="2" type="ORF">DBV05_g986</name>
</gene>
<dbReference type="OrthoDB" id="423498at2759"/>
<evidence type="ECO:0000313" key="2">
    <source>
        <dbReference type="EMBL" id="KAB2580440.1"/>
    </source>
</evidence>
<reference evidence="2 3" key="1">
    <citation type="journal article" date="2019" name="Sci. Rep.">
        <title>A multi-omics analysis of the grapevine pathogen Lasiodiplodia theobromae reveals that temperature affects the expression of virulence- and pathogenicity-related genes.</title>
        <authorList>
            <person name="Felix C."/>
            <person name="Meneses R."/>
            <person name="Goncalves M.F.M."/>
            <person name="Tilleman L."/>
            <person name="Duarte A.S."/>
            <person name="Jorrin-Novo J.V."/>
            <person name="Van de Peer Y."/>
            <person name="Deforce D."/>
            <person name="Van Nieuwerburgh F."/>
            <person name="Esteves A.C."/>
            <person name="Alves A."/>
        </authorList>
    </citation>
    <scope>NUCLEOTIDE SEQUENCE [LARGE SCALE GENOMIC DNA]</scope>
    <source>
        <strain evidence="2 3">LA-SOL3</strain>
    </source>
</reference>
<dbReference type="AlphaFoldDB" id="A0A5N5DS21"/>
<dbReference type="Proteomes" id="UP000325902">
    <property type="component" value="Unassembled WGS sequence"/>
</dbReference>
<dbReference type="EMBL" id="VCHE01000003">
    <property type="protein sequence ID" value="KAB2580440.1"/>
    <property type="molecule type" value="Genomic_DNA"/>
</dbReference>
<dbReference type="InterPro" id="IPR052988">
    <property type="entry name" value="Oryzine_lactonohydrolase"/>
</dbReference>
<sequence>MVIQKPVAVGVYPASNPIQKSLANMSSFTVHHESFNPILGPSPKLELLLEDNNYPFAHEAGVFVPSKNELFITSNRFEGTDGQPRVEVSKITINHGSSKVEREEIDHGQIVMANGGVNYKDGILFCSQGSPTQPSGLFYMSASPPYTSTLVLDNFHGRHFNSVNDVIVHSDGSIWFTDPIYGFEQGYRPRPQLPNQVYRYDPDTKSIRAVADGFGRPNGICFSPDEKIVYITDTDWIHGDGTTDDTRPSSIYAFDVTYYSGQPFLTNRRLFAFADSGIPDGIKVDMDGNVYSGCGDGLNVWSPGGLLLGRILVEGGVANFCFGRPGEVFLLNEHKLWRAQLAQTVRGALLKI</sequence>
<evidence type="ECO:0000313" key="3">
    <source>
        <dbReference type="Proteomes" id="UP000325902"/>
    </source>
</evidence>
<accession>A0A5N5DS21</accession>
<keyword evidence="3" id="KW-1185">Reference proteome</keyword>
<protein>
    <submittedName>
        <fullName evidence="2">Gluconolactonase</fullName>
    </submittedName>
</protein>
<dbReference type="PANTHER" id="PTHR47064:SF2">
    <property type="entry name" value="SMP-30_GLUCONOLACTONASE_LRE-LIKE REGION DOMAIN-CONTAINING PROTEIN-RELATED"/>
    <property type="match status" value="1"/>
</dbReference>
<dbReference type="InterPro" id="IPR013658">
    <property type="entry name" value="SGL"/>
</dbReference>
<dbReference type="Gene3D" id="2.120.10.30">
    <property type="entry name" value="TolB, C-terminal domain"/>
    <property type="match status" value="1"/>
</dbReference>